<gene>
    <name evidence="1" type="ORF">ARMOST_02684</name>
</gene>
<name>A0A284QSC7_ARMOS</name>
<evidence type="ECO:0000313" key="1">
    <source>
        <dbReference type="EMBL" id="SJK99388.1"/>
    </source>
</evidence>
<organism evidence="1 2">
    <name type="scientific">Armillaria ostoyae</name>
    <name type="common">Armillaria root rot fungus</name>
    <dbReference type="NCBI Taxonomy" id="47428"/>
    <lineage>
        <taxon>Eukaryota</taxon>
        <taxon>Fungi</taxon>
        <taxon>Dikarya</taxon>
        <taxon>Basidiomycota</taxon>
        <taxon>Agaricomycotina</taxon>
        <taxon>Agaricomycetes</taxon>
        <taxon>Agaricomycetidae</taxon>
        <taxon>Agaricales</taxon>
        <taxon>Marasmiineae</taxon>
        <taxon>Physalacriaceae</taxon>
        <taxon>Armillaria</taxon>
    </lineage>
</organism>
<reference evidence="2" key="1">
    <citation type="journal article" date="2017" name="Nat. Ecol. Evol.">
        <title>Genome expansion and lineage-specific genetic innovations in the forest pathogenic fungi Armillaria.</title>
        <authorList>
            <person name="Sipos G."/>
            <person name="Prasanna A.N."/>
            <person name="Walter M.C."/>
            <person name="O'Connor E."/>
            <person name="Balint B."/>
            <person name="Krizsan K."/>
            <person name="Kiss B."/>
            <person name="Hess J."/>
            <person name="Varga T."/>
            <person name="Slot J."/>
            <person name="Riley R."/>
            <person name="Boka B."/>
            <person name="Rigling D."/>
            <person name="Barry K."/>
            <person name="Lee J."/>
            <person name="Mihaltcheva S."/>
            <person name="LaButti K."/>
            <person name="Lipzen A."/>
            <person name="Waldron R."/>
            <person name="Moloney N.M."/>
            <person name="Sperisen C."/>
            <person name="Kredics L."/>
            <person name="Vagvoelgyi C."/>
            <person name="Patrignani A."/>
            <person name="Fitzpatrick D."/>
            <person name="Nagy I."/>
            <person name="Doyle S."/>
            <person name="Anderson J.B."/>
            <person name="Grigoriev I.V."/>
            <person name="Gueldener U."/>
            <person name="Muensterkoetter M."/>
            <person name="Nagy L.G."/>
        </authorList>
    </citation>
    <scope>NUCLEOTIDE SEQUENCE [LARGE SCALE GENOMIC DNA]</scope>
    <source>
        <strain evidence="2">C18/9</strain>
    </source>
</reference>
<dbReference type="AlphaFoldDB" id="A0A284QSC7"/>
<keyword evidence="2" id="KW-1185">Reference proteome</keyword>
<accession>A0A284QSC7</accession>
<protein>
    <submittedName>
        <fullName evidence="1">Uncharacterized protein</fullName>
    </submittedName>
</protein>
<dbReference type="EMBL" id="FUEG01000002">
    <property type="protein sequence ID" value="SJK99388.1"/>
    <property type="molecule type" value="Genomic_DNA"/>
</dbReference>
<proteinExistence type="predicted"/>
<evidence type="ECO:0000313" key="2">
    <source>
        <dbReference type="Proteomes" id="UP000219338"/>
    </source>
</evidence>
<dbReference type="Proteomes" id="UP000219338">
    <property type="component" value="Unassembled WGS sequence"/>
</dbReference>
<sequence>MKLRSKCPKGDSAAKGRLPHRTEYVVVDSLASQPTRSKIRRTPDILWVSVRKREIRAQKPWQGARIQEGIL</sequence>